<sequence length="110" mass="12632">MNKLPYDNFNPREFILRDWLALDRTVLANERTFLAYSRTALTLVLAGLTFIRFFGPDIWSTIGYVCIVLGTGVWLTGLKHYLHMLGHYRALTVVEEQALREERESGALPS</sequence>
<gene>
    <name evidence="7" type="ORF">EC580_04255</name>
</gene>
<reference evidence="7" key="1">
    <citation type="submission" date="2018-10" db="EMBL/GenBank/DDBJ databases">
        <title>Acidithiobacillus sulfuriphilus sp. nov.: an extremely acidophilic sulfur-oxidizing chemolithotroph isolated from a neutral pH environment.</title>
        <authorList>
            <person name="Falagan C."/>
            <person name="Moya-Beltran A."/>
            <person name="Quatrini R."/>
            <person name="Johnson D.B."/>
        </authorList>
    </citation>
    <scope>NUCLEOTIDE SEQUENCE [LARGE SCALE GENOMIC DNA]</scope>
    <source>
        <strain evidence="7">CJ-2</strain>
    </source>
</reference>
<evidence type="ECO:0000256" key="3">
    <source>
        <dbReference type="ARBA" id="ARBA00022989"/>
    </source>
</evidence>
<evidence type="ECO:0000256" key="5">
    <source>
        <dbReference type="SAM" id="Phobius"/>
    </source>
</evidence>
<evidence type="ECO:0000256" key="1">
    <source>
        <dbReference type="ARBA" id="ARBA00004127"/>
    </source>
</evidence>
<dbReference type="InterPro" id="IPR003807">
    <property type="entry name" value="DUF202"/>
</dbReference>
<keyword evidence="4 5" id="KW-0472">Membrane</keyword>
<evidence type="ECO:0000256" key="4">
    <source>
        <dbReference type="ARBA" id="ARBA00023136"/>
    </source>
</evidence>
<name>A0A3M8RFH5_9PROT</name>
<dbReference type="GO" id="GO:0012505">
    <property type="term" value="C:endomembrane system"/>
    <property type="evidence" value="ECO:0007669"/>
    <property type="project" value="UniProtKB-SubCell"/>
</dbReference>
<proteinExistence type="predicted"/>
<dbReference type="RefSeq" id="WP_123102507.1">
    <property type="nucleotide sequence ID" value="NZ_CP127527.1"/>
</dbReference>
<feature type="transmembrane region" description="Helical" evidence="5">
    <location>
        <begin position="33"/>
        <end position="55"/>
    </location>
</feature>
<comment type="caution">
    <text evidence="7">The sequence shown here is derived from an EMBL/GenBank/DDBJ whole genome shotgun (WGS) entry which is preliminary data.</text>
</comment>
<keyword evidence="3 5" id="KW-1133">Transmembrane helix</keyword>
<keyword evidence="2 5" id="KW-0812">Transmembrane</keyword>
<feature type="domain" description="DUF202" evidence="6">
    <location>
        <begin position="24"/>
        <end position="84"/>
    </location>
</feature>
<organism evidence="7">
    <name type="scientific">Acidithiobacillus sulfuriphilus</name>
    <dbReference type="NCBI Taxonomy" id="1867749"/>
    <lineage>
        <taxon>Bacteria</taxon>
        <taxon>Pseudomonadati</taxon>
        <taxon>Pseudomonadota</taxon>
        <taxon>Acidithiobacillia</taxon>
        <taxon>Acidithiobacillales</taxon>
        <taxon>Acidithiobacillaceae</taxon>
        <taxon>Acidithiobacillus</taxon>
    </lineage>
</organism>
<dbReference type="EMBL" id="RIZI01000135">
    <property type="protein sequence ID" value="RNF67318.1"/>
    <property type="molecule type" value="Genomic_DNA"/>
</dbReference>
<protein>
    <submittedName>
        <fullName evidence="7">DUF202 domain-containing protein</fullName>
    </submittedName>
</protein>
<accession>A0A3M8RFH5</accession>
<dbReference type="OrthoDB" id="582337at2"/>
<evidence type="ECO:0000256" key="2">
    <source>
        <dbReference type="ARBA" id="ARBA00022692"/>
    </source>
</evidence>
<dbReference type="Pfam" id="PF02656">
    <property type="entry name" value="DUF202"/>
    <property type="match status" value="1"/>
</dbReference>
<dbReference type="AlphaFoldDB" id="A0A3M8RFH5"/>
<feature type="transmembrane region" description="Helical" evidence="5">
    <location>
        <begin position="61"/>
        <end position="82"/>
    </location>
</feature>
<comment type="subcellular location">
    <subcellularLocation>
        <location evidence="1">Endomembrane system</location>
        <topology evidence="1">Multi-pass membrane protein</topology>
    </subcellularLocation>
</comment>
<evidence type="ECO:0000313" key="7">
    <source>
        <dbReference type="EMBL" id="RNF67318.1"/>
    </source>
</evidence>
<evidence type="ECO:0000259" key="6">
    <source>
        <dbReference type="Pfam" id="PF02656"/>
    </source>
</evidence>